<name>A0A1A9ETZ7_9GAMM</name>
<feature type="transmembrane region" description="Helical" evidence="8">
    <location>
        <begin position="12"/>
        <end position="34"/>
    </location>
</feature>
<dbReference type="PANTHER" id="PTHR30047">
    <property type="entry name" value="HIGH-AFFINITY CHOLINE TRANSPORT PROTEIN-RELATED"/>
    <property type="match status" value="1"/>
</dbReference>
<keyword evidence="10" id="KW-1185">Reference proteome</keyword>
<dbReference type="GO" id="GO:0005886">
    <property type="term" value="C:plasma membrane"/>
    <property type="evidence" value="ECO:0007669"/>
    <property type="project" value="UniProtKB-SubCell"/>
</dbReference>
<proteinExistence type="inferred from homology"/>
<keyword evidence="5 8" id="KW-0812">Transmembrane</keyword>
<feature type="transmembrane region" description="Helical" evidence="8">
    <location>
        <begin position="147"/>
        <end position="165"/>
    </location>
</feature>
<evidence type="ECO:0000313" key="9">
    <source>
        <dbReference type="EMBL" id="ANG61111.1"/>
    </source>
</evidence>
<reference evidence="9 10" key="2">
    <citation type="journal article" date="2018" name="Int. J. Syst. Evol. Microbiol.">
        <title>Marinobacterium aestuarii sp. nov., a benzene-degrading marine bacterium isolated from estuary sediment.</title>
        <authorList>
            <person name="Bae S.S."/>
            <person name="Jung J."/>
            <person name="Chung D."/>
            <person name="Baek K."/>
        </authorList>
    </citation>
    <scope>NUCLEOTIDE SEQUENCE [LARGE SCALE GENOMIC DNA]</scope>
    <source>
        <strain evidence="9 10">ST58-10</strain>
    </source>
</reference>
<dbReference type="PANTHER" id="PTHR30047:SF7">
    <property type="entry name" value="HIGH-AFFINITY CHOLINE TRANSPORT PROTEIN"/>
    <property type="match status" value="1"/>
</dbReference>
<keyword evidence="4" id="KW-1003">Cell membrane</keyword>
<evidence type="ECO:0000256" key="6">
    <source>
        <dbReference type="ARBA" id="ARBA00022989"/>
    </source>
</evidence>
<dbReference type="KEGG" id="mars:A8C75_00660"/>
<sequence length="568" mass="61589">MRSDSGLVRGVDPIVTLISMMVVIGFVIYCGLQAEAAGAFFQQVSDNILNNFKWFYLSVVTGVLGLLIYLMFSRYGNIRLGRDDERPEFSYRSWLAMLFSGGMGIGLIFWSVAEPMWHYAGNPFAAAGLSDEAAATAMRITFFHWGLHPWAIFIIVALTMAYFAYRKGLPLTMRSVLYPLIGDRIYGPIGHAVDILTVAITAFGVSQSLGLGVIQMNTGLNNVFGMDISIGNQLIMIAAISFLAILSVVSGVGRGIRLLSEWNMLLSIVLVIAVLLIGPTRYILHTFIESTGDYASNLITLSTWSDAQADSGWQNWWTAFYWPWWMTWSPFVGMFIARISRGRTIRELIVGALLVPTLVTFIWMSVFGGSALKMEQQDRVAHQELVEAGSLSGEAAEFNGGEILLATKAETTSAIFTLFEKLDSGSLGQGLMILVTLLLATYFITSADSGTLVLCTLSTRGSMEPPLALRIIWGAMQAFIAGGLLYAGGLKAVQTASIVAGLPIAVLTLLMSVSLMKALRAEAGLLPIPLGPQRGSNRPQALHSNTQSHAATPIDAAQPAMLRASGER</sequence>
<dbReference type="NCBIfam" id="TIGR00842">
    <property type="entry name" value="bcct"/>
    <property type="match status" value="1"/>
</dbReference>
<keyword evidence="6 8" id="KW-1133">Transmembrane helix</keyword>
<accession>A0A1A9ETZ7</accession>
<feature type="transmembrane region" description="Helical" evidence="8">
    <location>
        <begin position="319"/>
        <end position="336"/>
    </location>
</feature>
<feature type="transmembrane region" description="Helical" evidence="8">
    <location>
        <begin position="54"/>
        <end position="72"/>
    </location>
</feature>
<feature type="transmembrane region" description="Helical" evidence="8">
    <location>
        <begin position="348"/>
        <end position="366"/>
    </location>
</feature>
<evidence type="ECO:0000256" key="1">
    <source>
        <dbReference type="ARBA" id="ARBA00004651"/>
    </source>
</evidence>
<keyword evidence="7 8" id="KW-0472">Membrane</keyword>
<feature type="transmembrane region" description="Helical" evidence="8">
    <location>
        <begin position="185"/>
        <end position="214"/>
    </location>
</feature>
<protein>
    <submittedName>
        <fullName evidence="9">Choline transporter</fullName>
    </submittedName>
</protein>
<feature type="transmembrane region" description="Helical" evidence="8">
    <location>
        <begin position="264"/>
        <end position="284"/>
    </location>
</feature>
<evidence type="ECO:0000256" key="5">
    <source>
        <dbReference type="ARBA" id="ARBA00022692"/>
    </source>
</evidence>
<dbReference type="GO" id="GO:0022857">
    <property type="term" value="F:transmembrane transporter activity"/>
    <property type="evidence" value="ECO:0007669"/>
    <property type="project" value="InterPro"/>
</dbReference>
<evidence type="ECO:0000313" key="10">
    <source>
        <dbReference type="Proteomes" id="UP000078070"/>
    </source>
</evidence>
<feature type="transmembrane region" description="Helical" evidence="8">
    <location>
        <begin position="234"/>
        <end position="252"/>
    </location>
</feature>
<dbReference type="InterPro" id="IPR000060">
    <property type="entry name" value="BCCT_transptr"/>
</dbReference>
<dbReference type="AlphaFoldDB" id="A0A1A9ETZ7"/>
<feature type="transmembrane region" description="Helical" evidence="8">
    <location>
        <begin position="93"/>
        <end position="113"/>
    </location>
</feature>
<dbReference type="EMBL" id="CP015839">
    <property type="protein sequence ID" value="ANG61111.1"/>
    <property type="molecule type" value="Genomic_DNA"/>
</dbReference>
<reference evidence="10" key="1">
    <citation type="submission" date="2016-05" db="EMBL/GenBank/DDBJ databases">
        <authorList>
            <person name="Baek K."/>
            <person name="Yang S.-J."/>
        </authorList>
    </citation>
    <scope>NUCLEOTIDE SEQUENCE [LARGE SCALE GENOMIC DNA]</scope>
    <source>
        <strain evidence="10">ST58-10</strain>
    </source>
</reference>
<evidence type="ECO:0000256" key="7">
    <source>
        <dbReference type="ARBA" id="ARBA00023136"/>
    </source>
</evidence>
<dbReference type="RefSeq" id="WP_067376659.1">
    <property type="nucleotide sequence ID" value="NZ_CP015839.1"/>
</dbReference>
<evidence type="ECO:0000256" key="8">
    <source>
        <dbReference type="SAM" id="Phobius"/>
    </source>
</evidence>
<gene>
    <name evidence="9" type="ORF">A8C75_00660</name>
</gene>
<evidence type="ECO:0000256" key="3">
    <source>
        <dbReference type="ARBA" id="ARBA00022448"/>
    </source>
</evidence>
<dbReference type="Pfam" id="PF02028">
    <property type="entry name" value="BCCT"/>
    <property type="match status" value="2"/>
</dbReference>
<organism evidence="9 10">
    <name type="scientific">Marinobacterium aestuarii</name>
    <dbReference type="NCBI Taxonomy" id="1821621"/>
    <lineage>
        <taxon>Bacteria</taxon>
        <taxon>Pseudomonadati</taxon>
        <taxon>Pseudomonadota</taxon>
        <taxon>Gammaproteobacteria</taxon>
        <taxon>Oceanospirillales</taxon>
        <taxon>Oceanospirillaceae</taxon>
        <taxon>Marinobacterium</taxon>
    </lineage>
</organism>
<evidence type="ECO:0000256" key="4">
    <source>
        <dbReference type="ARBA" id="ARBA00022475"/>
    </source>
</evidence>
<dbReference type="OrthoDB" id="9775735at2"/>
<evidence type="ECO:0000256" key="2">
    <source>
        <dbReference type="ARBA" id="ARBA00005658"/>
    </source>
</evidence>
<dbReference type="Proteomes" id="UP000078070">
    <property type="component" value="Chromosome"/>
</dbReference>
<keyword evidence="3" id="KW-0813">Transport</keyword>
<comment type="similarity">
    <text evidence="2">Belongs to the BCCT transporter (TC 2.A.15) family.</text>
</comment>
<feature type="transmembrane region" description="Helical" evidence="8">
    <location>
        <begin position="467"/>
        <end position="487"/>
    </location>
</feature>
<comment type="subcellular location">
    <subcellularLocation>
        <location evidence="1">Cell membrane</location>
        <topology evidence="1">Multi-pass membrane protein</topology>
    </subcellularLocation>
</comment>
<feature type="transmembrane region" description="Helical" evidence="8">
    <location>
        <begin position="493"/>
        <end position="513"/>
    </location>
</feature>
<feature type="transmembrane region" description="Helical" evidence="8">
    <location>
        <begin position="431"/>
        <end position="455"/>
    </location>
</feature>